<gene>
    <name evidence="2" type="ORF">Rmf_25830</name>
</gene>
<evidence type="ECO:0000259" key="1">
    <source>
        <dbReference type="Pfam" id="PF14252"/>
    </source>
</evidence>
<evidence type="ECO:0000313" key="3">
    <source>
        <dbReference type="Proteomes" id="UP000831327"/>
    </source>
</evidence>
<accession>A0ABM7Y3D7</accession>
<dbReference type="Proteomes" id="UP000831327">
    <property type="component" value="Chromosome"/>
</dbReference>
<feature type="domain" description="DUF4347" evidence="1">
    <location>
        <begin position="37"/>
        <end position="116"/>
    </location>
</feature>
<proteinExistence type="predicted"/>
<organism evidence="2 3">
    <name type="scientific">Roseomonas fluvialis</name>
    <dbReference type="NCBI Taxonomy" id="1750527"/>
    <lineage>
        <taxon>Bacteria</taxon>
        <taxon>Pseudomonadati</taxon>
        <taxon>Pseudomonadota</taxon>
        <taxon>Alphaproteobacteria</taxon>
        <taxon>Acetobacterales</taxon>
        <taxon>Roseomonadaceae</taxon>
        <taxon>Roseomonas</taxon>
    </lineage>
</organism>
<protein>
    <recommendedName>
        <fullName evidence="1">DUF4347 domain-containing protein</fullName>
    </recommendedName>
</protein>
<sequence>MRTAIDTLYLYDPQFAANAQAFKDETGGTCAMHPVSCLDTLKAALDGYVQVGFIIFDTHGSPGALSLADGGTVDGMDFGMLGLIPPTLLRRQARVLFYGCNLGEGAEGDTFLDEFGHAAFRGKGGTAGASTVTNLSWSIGSIGSAGVWMNPFSLFGARLKVVRFNEAGERATSASVDRWGHRD</sequence>
<reference evidence="2 3" key="1">
    <citation type="journal article" date="2016" name="Microbes Environ.">
        <title>Phylogenetically diverse aerobic anoxygenic phototrophic bacteria isolated from epilithic biofilms in Tama river, Japan.</title>
        <authorList>
            <person name="Hirose S."/>
            <person name="Matsuura K."/>
            <person name="Haruta S."/>
        </authorList>
    </citation>
    <scope>NUCLEOTIDE SEQUENCE [LARGE SCALE GENOMIC DNA]</scope>
    <source>
        <strain evidence="2 3">S08</strain>
    </source>
</reference>
<keyword evidence="3" id="KW-1185">Reference proteome</keyword>
<name>A0ABM7Y3D7_9PROT</name>
<dbReference type="InterPro" id="IPR025592">
    <property type="entry name" value="DUF4347"/>
</dbReference>
<dbReference type="RefSeq" id="WP_244459843.1">
    <property type="nucleotide sequence ID" value="NZ_AP025637.1"/>
</dbReference>
<dbReference type="EMBL" id="AP025637">
    <property type="protein sequence ID" value="BDG72654.1"/>
    <property type="molecule type" value="Genomic_DNA"/>
</dbReference>
<dbReference type="Pfam" id="PF14252">
    <property type="entry name" value="DUF4347"/>
    <property type="match status" value="1"/>
</dbReference>
<evidence type="ECO:0000313" key="2">
    <source>
        <dbReference type="EMBL" id="BDG72654.1"/>
    </source>
</evidence>